<evidence type="ECO:0000313" key="3">
    <source>
        <dbReference type="Proteomes" id="UP001280156"/>
    </source>
</evidence>
<protein>
    <submittedName>
        <fullName evidence="2">Quercetin 2,3-dioxygenase</fullName>
    </submittedName>
</protein>
<dbReference type="Gene3D" id="2.60.120.10">
    <property type="entry name" value="Jelly Rolls"/>
    <property type="match status" value="1"/>
</dbReference>
<dbReference type="RefSeq" id="WP_320297430.1">
    <property type="nucleotide sequence ID" value="NZ_JAVIIU010000010.1"/>
</dbReference>
<sequence length="169" mass="17855">MTVSSNAANAACFLAPGEGEAIWFLRNRMTVKATAETTRGGFALLETLLAPGFSPPLHIHHREDESFYVLDGEMTMKCGDRIFRAGAGSFVFLPRDVPHTFVVEGGKPARMLTLLTPGGGEGFFIDGGRPAEAEGLPPATPPDIEALKRVSALYGAEIVGPPMAPTVSA</sequence>
<comment type="caution">
    <text evidence="2">The sequence shown here is derived from an EMBL/GenBank/DDBJ whole genome shotgun (WGS) entry which is preliminary data.</text>
</comment>
<dbReference type="Pfam" id="PF07883">
    <property type="entry name" value="Cupin_2"/>
    <property type="match status" value="1"/>
</dbReference>
<dbReference type="PANTHER" id="PTHR36440">
    <property type="entry name" value="PUTATIVE (AFU_ORTHOLOGUE AFUA_8G07350)-RELATED"/>
    <property type="match status" value="1"/>
</dbReference>
<dbReference type="CDD" id="cd02215">
    <property type="entry name" value="cupin_QDO_N_C"/>
    <property type="match status" value="1"/>
</dbReference>
<reference evidence="2 3" key="1">
    <citation type="submission" date="2023-08" db="EMBL/GenBank/DDBJ databases">
        <title>Implementing the SeqCode for naming new Mesorhizobium species isolated from Vachellia karroo root nodules.</title>
        <authorList>
            <person name="Van Lill M."/>
        </authorList>
    </citation>
    <scope>NUCLEOTIDE SEQUENCE [LARGE SCALE GENOMIC DNA]</scope>
    <source>
        <strain evidence="2 3">VK2B</strain>
    </source>
</reference>
<keyword evidence="3" id="KW-1185">Reference proteome</keyword>
<dbReference type="InterPro" id="IPR014710">
    <property type="entry name" value="RmlC-like_jellyroll"/>
</dbReference>
<evidence type="ECO:0000259" key="1">
    <source>
        <dbReference type="Pfam" id="PF07883"/>
    </source>
</evidence>
<proteinExistence type="predicted"/>
<name>A0ABU4YIK5_9HYPH</name>
<dbReference type="EMBL" id="JAVIIV010000009">
    <property type="protein sequence ID" value="MDX8486723.1"/>
    <property type="molecule type" value="Genomic_DNA"/>
</dbReference>
<dbReference type="SUPFAM" id="SSF51182">
    <property type="entry name" value="RmlC-like cupins"/>
    <property type="match status" value="1"/>
</dbReference>
<dbReference type="InterPro" id="IPR011051">
    <property type="entry name" value="RmlC_Cupin_sf"/>
</dbReference>
<dbReference type="InterPro" id="IPR013096">
    <property type="entry name" value="Cupin_2"/>
</dbReference>
<feature type="domain" description="Cupin type-2" evidence="1">
    <location>
        <begin position="48"/>
        <end position="113"/>
    </location>
</feature>
<accession>A0ABU4YIK5</accession>
<gene>
    <name evidence="2" type="ORF">RFM52_16070</name>
</gene>
<evidence type="ECO:0000313" key="2">
    <source>
        <dbReference type="EMBL" id="MDX8486723.1"/>
    </source>
</evidence>
<organism evidence="2 3">
    <name type="scientific">Mesorhizobium humile</name>
    <dbReference type="NCBI Taxonomy" id="3072313"/>
    <lineage>
        <taxon>Bacteria</taxon>
        <taxon>Pseudomonadati</taxon>
        <taxon>Pseudomonadota</taxon>
        <taxon>Alphaproteobacteria</taxon>
        <taxon>Hyphomicrobiales</taxon>
        <taxon>Phyllobacteriaceae</taxon>
        <taxon>Mesorhizobium</taxon>
    </lineage>
</organism>
<dbReference type="InterPro" id="IPR053146">
    <property type="entry name" value="QDO-like"/>
</dbReference>
<dbReference type="Proteomes" id="UP001280156">
    <property type="component" value="Unassembled WGS sequence"/>
</dbReference>
<dbReference type="PANTHER" id="PTHR36440:SF1">
    <property type="entry name" value="PUTATIVE (AFU_ORTHOLOGUE AFUA_8G07350)-RELATED"/>
    <property type="match status" value="1"/>
</dbReference>